<name>A0A3P7PEV6_9BILA</name>
<evidence type="ECO:0000256" key="4">
    <source>
        <dbReference type="ARBA" id="ARBA00023015"/>
    </source>
</evidence>
<evidence type="ECO:0000256" key="7">
    <source>
        <dbReference type="ARBA" id="ARBA00023170"/>
    </source>
</evidence>
<keyword evidence="6" id="KW-0804">Transcription</keyword>
<organism evidence="10 11">
    <name type="scientific">Gongylonema pulchrum</name>
    <dbReference type="NCBI Taxonomy" id="637853"/>
    <lineage>
        <taxon>Eukaryota</taxon>
        <taxon>Metazoa</taxon>
        <taxon>Ecdysozoa</taxon>
        <taxon>Nematoda</taxon>
        <taxon>Chromadorea</taxon>
        <taxon>Rhabditida</taxon>
        <taxon>Spirurina</taxon>
        <taxon>Spiruromorpha</taxon>
        <taxon>Spiruroidea</taxon>
        <taxon>Gongylonematidae</taxon>
        <taxon>Gongylonema</taxon>
    </lineage>
</organism>
<dbReference type="Pfam" id="PF00105">
    <property type="entry name" value="zf-C4"/>
    <property type="match status" value="1"/>
</dbReference>
<sequence>MSVVTVSEKESGPRMPVPLCSICGAESTGIHFGVEACAACSAFFRRTVVLRKNYECAKSGECSVSKGKLLALW</sequence>
<keyword evidence="5" id="KW-0238">DNA-binding</keyword>
<keyword evidence="2" id="KW-0863">Zinc-finger</keyword>
<keyword evidence="3" id="KW-0862">Zinc</keyword>
<dbReference type="PANTHER" id="PTHR46011:SF16">
    <property type="entry name" value="NUCLEAR HORMONE RECEPTOR FAMILY MEMBER NHR-66"/>
    <property type="match status" value="1"/>
</dbReference>
<evidence type="ECO:0000256" key="5">
    <source>
        <dbReference type="ARBA" id="ARBA00023125"/>
    </source>
</evidence>
<feature type="domain" description="Nuclear receptor" evidence="9">
    <location>
        <begin position="17"/>
        <end position="73"/>
    </location>
</feature>
<evidence type="ECO:0000259" key="9">
    <source>
        <dbReference type="PROSITE" id="PS51030"/>
    </source>
</evidence>
<protein>
    <recommendedName>
        <fullName evidence="9">Nuclear receptor domain-containing protein</fullName>
    </recommendedName>
</protein>
<keyword evidence="4" id="KW-0805">Transcription regulation</keyword>
<evidence type="ECO:0000256" key="1">
    <source>
        <dbReference type="ARBA" id="ARBA00022723"/>
    </source>
</evidence>
<dbReference type="PROSITE" id="PS00031">
    <property type="entry name" value="NUCLEAR_REC_DBD_1"/>
    <property type="match status" value="1"/>
</dbReference>
<evidence type="ECO:0000313" key="10">
    <source>
        <dbReference type="EMBL" id="VDN41431.1"/>
    </source>
</evidence>
<keyword evidence="11" id="KW-1185">Reference proteome</keyword>
<dbReference type="SUPFAM" id="SSF57716">
    <property type="entry name" value="Glucocorticoid receptor-like (DNA-binding domain)"/>
    <property type="match status" value="1"/>
</dbReference>
<evidence type="ECO:0000256" key="2">
    <source>
        <dbReference type="ARBA" id="ARBA00022771"/>
    </source>
</evidence>
<dbReference type="PRINTS" id="PR00047">
    <property type="entry name" value="STROIDFINGER"/>
</dbReference>
<dbReference type="Proteomes" id="UP000271098">
    <property type="component" value="Unassembled WGS sequence"/>
</dbReference>
<dbReference type="AlphaFoldDB" id="A0A3P7PEV6"/>
<dbReference type="PROSITE" id="PS51030">
    <property type="entry name" value="NUCLEAR_REC_DBD_2"/>
    <property type="match status" value="1"/>
</dbReference>
<dbReference type="PANTHER" id="PTHR46011">
    <property type="entry name" value="NUCLEAR HORMONE RECEPTOR FAMILY MEMBER NHR-86-RELATED"/>
    <property type="match status" value="1"/>
</dbReference>
<accession>A0A3P7PEV6</accession>
<dbReference type="GO" id="GO:0008270">
    <property type="term" value="F:zinc ion binding"/>
    <property type="evidence" value="ECO:0007669"/>
    <property type="project" value="UniProtKB-KW"/>
</dbReference>
<keyword evidence="1" id="KW-0479">Metal-binding</keyword>
<dbReference type="Gene3D" id="3.30.50.10">
    <property type="entry name" value="Erythroid Transcription Factor GATA-1, subunit A"/>
    <property type="match status" value="1"/>
</dbReference>
<evidence type="ECO:0000256" key="8">
    <source>
        <dbReference type="ARBA" id="ARBA00023242"/>
    </source>
</evidence>
<keyword evidence="8" id="KW-0539">Nucleus</keyword>
<evidence type="ECO:0000256" key="6">
    <source>
        <dbReference type="ARBA" id="ARBA00023163"/>
    </source>
</evidence>
<dbReference type="SMART" id="SM00399">
    <property type="entry name" value="ZnF_C4"/>
    <property type="match status" value="1"/>
</dbReference>
<gene>
    <name evidence="10" type="ORF">GPUH_LOCUS23407</name>
</gene>
<dbReference type="GO" id="GO:0003700">
    <property type="term" value="F:DNA-binding transcription factor activity"/>
    <property type="evidence" value="ECO:0007669"/>
    <property type="project" value="InterPro"/>
</dbReference>
<evidence type="ECO:0000256" key="3">
    <source>
        <dbReference type="ARBA" id="ARBA00022833"/>
    </source>
</evidence>
<reference evidence="10 11" key="1">
    <citation type="submission" date="2018-11" db="EMBL/GenBank/DDBJ databases">
        <authorList>
            <consortium name="Pathogen Informatics"/>
        </authorList>
    </citation>
    <scope>NUCLEOTIDE SEQUENCE [LARGE SCALE GENOMIC DNA]</scope>
</reference>
<dbReference type="InterPro" id="IPR001628">
    <property type="entry name" value="Znf_hrmn_rcpt"/>
</dbReference>
<dbReference type="OrthoDB" id="9996608at2759"/>
<evidence type="ECO:0000313" key="11">
    <source>
        <dbReference type="Proteomes" id="UP000271098"/>
    </source>
</evidence>
<dbReference type="GO" id="GO:0043565">
    <property type="term" value="F:sequence-specific DNA binding"/>
    <property type="evidence" value="ECO:0007669"/>
    <property type="project" value="InterPro"/>
</dbReference>
<dbReference type="EMBL" id="UYRT01097739">
    <property type="protein sequence ID" value="VDN41431.1"/>
    <property type="molecule type" value="Genomic_DNA"/>
</dbReference>
<proteinExistence type="predicted"/>
<keyword evidence="7" id="KW-0675">Receptor</keyword>
<dbReference type="InterPro" id="IPR013088">
    <property type="entry name" value="Znf_NHR/GATA"/>
</dbReference>